<keyword evidence="4" id="KW-0677">Repeat</keyword>
<dbReference type="GO" id="GO:0034388">
    <property type="term" value="C:Pwp2p-containing subcomplex of 90S preribosome"/>
    <property type="evidence" value="ECO:0007669"/>
    <property type="project" value="TreeGrafter"/>
</dbReference>
<reference evidence="8" key="1">
    <citation type="journal article" date="2019" name="Environ. Microbiol.">
        <title>Fungal ecological strategies reflected in gene transcription - a case study of two litter decomposers.</title>
        <authorList>
            <person name="Barbi F."/>
            <person name="Kohler A."/>
            <person name="Barry K."/>
            <person name="Baskaran P."/>
            <person name="Daum C."/>
            <person name="Fauchery L."/>
            <person name="Ihrmark K."/>
            <person name="Kuo A."/>
            <person name="LaButti K."/>
            <person name="Lipzen A."/>
            <person name="Morin E."/>
            <person name="Grigoriev I.V."/>
            <person name="Henrissat B."/>
            <person name="Lindahl B."/>
            <person name="Martin F."/>
        </authorList>
    </citation>
    <scope>NUCLEOTIDE SEQUENCE</scope>
    <source>
        <strain evidence="8">JB14</strain>
    </source>
</reference>
<gene>
    <name evidence="8" type="ORF">BT96DRAFT_1016366</name>
</gene>
<evidence type="ECO:0000256" key="5">
    <source>
        <dbReference type="ARBA" id="ARBA00023242"/>
    </source>
</evidence>
<evidence type="ECO:0000256" key="7">
    <source>
        <dbReference type="SAM" id="MobiDB-lite"/>
    </source>
</evidence>
<dbReference type="PANTHER" id="PTHR18359:SF0">
    <property type="entry name" value="U3 SMALL NUCLEOLAR RNA-ASSOCIATED PROTEIN 18 HOMOLOG"/>
    <property type="match status" value="1"/>
</dbReference>
<name>A0A6A4I2Y5_9AGAR</name>
<keyword evidence="5" id="KW-0539">Nucleus</keyword>
<dbReference type="InterPro" id="IPR045161">
    <property type="entry name" value="Utp18"/>
</dbReference>
<sequence>MTSSNPLLDDSAKDDEERRLESLLFGTKYVPSGPVELLHGDEDELAGEEGRQFQNLLDNDLFFVDDEAEHGSNSEPEPSGSGANSQSEDEEEVAEERSQNKTVFSKSLKSQHKAPAWIDDSDPASVSLSSKRLKKLRDAPDEEALAGREYESRLRRQFERINPEPDWASKARKKTSKAEDGDNETDVDFSTLLSSTSGILTQRSSRSPVLASGTIDISRLRDANQSAQNSGCGDIKSLAFHPSERVPVLCVGSSDRRVRMYNIDGHTSPLLQTLHVPSLPLSSQSSVTFHPSGSHLLLTGTRPYYFVYDLQSGTLTSSDQSKQGLWGTRFEDPSTVVSPSFASRKRGRTRSGAGADESVGASANNPGGAGMEVTAFEPDTGSMLAIAGRGGYVHLVDWKSGAGQVIGSLKCSSGGGGVKGLWWTPSSSALTSELTAGSREYLTVLTGDSEVYLWDVGERRCVRRWKDEGGFRGSGRVLTGNGKGSGWLAIGSNTGLVNVYGSDSFSPSVSAASSLSWSSLSPKPVKTIENLTTPISTLRFNHDAQVLAIASKEKKDSMRLVHLPSLTSFSNWPTSSTPLGHVTAVDFSARSEYMAVGNTRGRVLLYHLKDFGVH</sequence>
<protein>
    <submittedName>
        <fullName evidence="8">WD40 repeat-like protein</fullName>
    </submittedName>
</protein>
<evidence type="ECO:0000256" key="1">
    <source>
        <dbReference type="ARBA" id="ARBA00004604"/>
    </source>
</evidence>
<keyword evidence="3" id="KW-0853">WD repeat</keyword>
<dbReference type="InterPro" id="IPR015943">
    <property type="entry name" value="WD40/YVTN_repeat-like_dom_sf"/>
</dbReference>
<feature type="region of interest" description="Disordered" evidence="7">
    <location>
        <begin position="337"/>
        <end position="366"/>
    </location>
</feature>
<dbReference type="Pfam" id="PF00400">
    <property type="entry name" value="WD40"/>
    <property type="match status" value="1"/>
</dbReference>
<evidence type="ECO:0000256" key="4">
    <source>
        <dbReference type="ARBA" id="ARBA00022737"/>
    </source>
</evidence>
<dbReference type="Proteomes" id="UP000799118">
    <property type="component" value="Unassembled WGS sequence"/>
</dbReference>
<dbReference type="Gene3D" id="2.130.10.10">
    <property type="entry name" value="YVTN repeat-like/Quinoprotein amine dehydrogenase"/>
    <property type="match status" value="1"/>
</dbReference>
<dbReference type="OrthoDB" id="1935146at2759"/>
<organism evidence="8 9">
    <name type="scientific">Gymnopus androsaceus JB14</name>
    <dbReference type="NCBI Taxonomy" id="1447944"/>
    <lineage>
        <taxon>Eukaryota</taxon>
        <taxon>Fungi</taxon>
        <taxon>Dikarya</taxon>
        <taxon>Basidiomycota</taxon>
        <taxon>Agaricomycotina</taxon>
        <taxon>Agaricomycetes</taxon>
        <taxon>Agaricomycetidae</taxon>
        <taxon>Agaricales</taxon>
        <taxon>Marasmiineae</taxon>
        <taxon>Omphalotaceae</taxon>
        <taxon>Gymnopus</taxon>
    </lineage>
</organism>
<dbReference type="AlphaFoldDB" id="A0A6A4I2Y5"/>
<dbReference type="InterPro" id="IPR001680">
    <property type="entry name" value="WD40_rpt"/>
</dbReference>
<keyword evidence="9" id="KW-1185">Reference proteome</keyword>
<dbReference type="GO" id="GO:0032040">
    <property type="term" value="C:small-subunit processome"/>
    <property type="evidence" value="ECO:0007669"/>
    <property type="project" value="TreeGrafter"/>
</dbReference>
<evidence type="ECO:0000256" key="2">
    <source>
        <dbReference type="ARBA" id="ARBA00022552"/>
    </source>
</evidence>
<proteinExistence type="inferred from homology"/>
<dbReference type="InterPro" id="IPR036322">
    <property type="entry name" value="WD40_repeat_dom_sf"/>
</dbReference>
<comment type="similarity">
    <text evidence="6">Belongs to the WD repeat UTP18 family.</text>
</comment>
<evidence type="ECO:0000256" key="3">
    <source>
        <dbReference type="ARBA" id="ARBA00022574"/>
    </source>
</evidence>
<evidence type="ECO:0000313" key="9">
    <source>
        <dbReference type="Proteomes" id="UP000799118"/>
    </source>
</evidence>
<feature type="compositionally biased region" description="Low complexity" evidence="7">
    <location>
        <begin position="71"/>
        <end position="82"/>
    </location>
</feature>
<feature type="region of interest" description="Disordered" evidence="7">
    <location>
        <begin position="60"/>
        <end position="189"/>
    </location>
</feature>
<comment type="subcellular location">
    <subcellularLocation>
        <location evidence="1">Nucleus</location>
        <location evidence="1">Nucleolus</location>
    </subcellularLocation>
</comment>
<dbReference type="PANTHER" id="PTHR18359">
    <property type="entry name" value="WD-REPEAT PROTEIN-RELATED"/>
    <property type="match status" value="1"/>
</dbReference>
<dbReference type="SMART" id="SM00320">
    <property type="entry name" value="WD40"/>
    <property type="match status" value="6"/>
</dbReference>
<evidence type="ECO:0000256" key="6">
    <source>
        <dbReference type="ARBA" id="ARBA00025767"/>
    </source>
</evidence>
<dbReference type="GO" id="GO:0006364">
    <property type="term" value="P:rRNA processing"/>
    <property type="evidence" value="ECO:0007669"/>
    <property type="project" value="UniProtKB-KW"/>
</dbReference>
<evidence type="ECO:0000313" key="8">
    <source>
        <dbReference type="EMBL" id="KAE9404330.1"/>
    </source>
</evidence>
<dbReference type="EMBL" id="ML769417">
    <property type="protein sequence ID" value="KAE9404330.1"/>
    <property type="molecule type" value="Genomic_DNA"/>
</dbReference>
<feature type="compositionally biased region" description="Basic and acidic residues" evidence="7">
    <location>
        <begin position="145"/>
        <end position="169"/>
    </location>
</feature>
<dbReference type="SUPFAM" id="SSF50978">
    <property type="entry name" value="WD40 repeat-like"/>
    <property type="match status" value="1"/>
</dbReference>
<accession>A0A6A4I2Y5</accession>
<keyword evidence="2" id="KW-0698">rRNA processing</keyword>